<dbReference type="OrthoDB" id="621570at2"/>
<evidence type="ECO:0000256" key="4">
    <source>
        <dbReference type="ARBA" id="ARBA00023136"/>
    </source>
</evidence>
<dbReference type="Gene3D" id="1.25.40.390">
    <property type="match status" value="1"/>
</dbReference>
<dbReference type="RefSeq" id="WP_131527672.1">
    <property type="nucleotide sequence ID" value="NZ_SJSO01000003.1"/>
</dbReference>
<evidence type="ECO:0000256" key="5">
    <source>
        <dbReference type="ARBA" id="ARBA00023237"/>
    </source>
</evidence>
<comment type="similarity">
    <text evidence="2">Belongs to the SusD family.</text>
</comment>
<name>A0A4R0Q617_9SPHI</name>
<evidence type="ECO:0000259" key="6">
    <source>
        <dbReference type="Pfam" id="PF07980"/>
    </source>
</evidence>
<gene>
    <name evidence="8" type="ORF">EZ456_04365</name>
</gene>
<dbReference type="SUPFAM" id="SSF48452">
    <property type="entry name" value="TPR-like"/>
    <property type="match status" value="1"/>
</dbReference>
<dbReference type="EMBL" id="SJSO01000003">
    <property type="protein sequence ID" value="TCD28629.1"/>
    <property type="molecule type" value="Genomic_DNA"/>
</dbReference>
<keyword evidence="5" id="KW-0998">Cell outer membrane</keyword>
<reference evidence="8 9" key="1">
    <citation type="submission" date="2019-02" db="EMBL/GenBank/DDBJ databases">
        <title>Pedobacter sp. RP-3-21 sp. nov., isolated from Arctic soil.</title>
        <authorList>
            <person name="Dahal R.H."/>
        </authorList>
    </citation>
    <scope>NUCLEOTIDE SEQUENCE [LARGE SCALE GENOMIC DNA]</scope>
    <source>
        <strain evidence="8 9">RP-3-21</strain>
    </source>
</reference>
<protein>
    <submittedName>
        <fullName evidence="8">RagB/SusD family nutrient uptake outer membrane protein</fullName>
    </submittedName>
</protein>
<evidence type="ECO:0000313" key="9">
    <source>
        <dbReference type="Proteomes" id="UP000293925"/>
    </source>
</evidence>
<keyword evidence="3" id="KW-0732">Signal</keyword>
<dbReference type="Proteomes" id="UP000293925">
    <property type="component" value="Unassembled WGS sequence"/>
</dbReference>
<feature type="domain" description="RagB/SusD" evidence="6">
    <location>
        <begin position="336"/>
        <end position="470"/>
    </location>
</feature>
<evidence type="ECO:0000256" key="3">
    <source>
        <dbReference type="ARBA" id="ARBA00022729"/>
    </source>
</evidence>
<evidence type="ECO:0000259" key="7">
    <source>
        <dbReference type="Pfam" id="PF14322"/>
    </source>
</evidence>
<comment type="subcellular location">
    <subcellularLocation>
        <location evidence="1">Cell outer membrane</location>
    </subcellularLocation>
</comment>
<dbReference type="InterPro" id="IPR011990">
    <property type="entry name" value="TPR-like_helical_dom_sf"/>
</dbReference>
<dbReference type="InterPro" id="IPR012944">
    <property type="entry name" value="SusD_RagB_dom"/>
</dbReference>
<dbReference type="CDD" id="cd08977">
    <property type="entry name" value="SusD"/>
    <property type="match status" value="1"/>
</dbReference>
<evidence type="ECO:0000256" key="2">
    <source>
        <dbReference type="ARBA" id="ARBA00006275"/>
    </source>
</evidence>
<dbReference type="Pfam" id="PF07980">
    <property type="entry name" value="SusD_RagB"/>
    <property type="match status" value="1"/>
</dbReference>
<organism evidence="8 9">
    <name type="scientific">Pedobacter psychrodurus</name>
    <dbReference type="NCBI Taxonomy" id="2530456"/>
    <lineage>
        <taxon>Bacteria</taxon>
        <taxon>Pseudomonadati</taxon>
        <taxon>Bacteroidota</taxon>
        <taxon>Sphingobacteriia</taxon>
        <taxon>Sphingobacteriales</taxon>
        <taxon>Sphingobacteriaceae</taxon>
        <taxon>Pedobacter</taxon>
    </lineage>
</organism>
<dbReference type="Pfam" id="PF14322">
    <property type="entry name" value="SusD-like_3"/>
    <property type="match status" value="1"/>
</dbReference>
<dbReference type="InterPro" id="IPR033985">
    <property type="entry name" value="SusD-like_N"/>
</dbReference>
<dbReference type="GO" id="GO:0009279">
    <property type="term" value="C:cell outer membrane"/>
    <property type="evidence" value="ECO:0007669"/>
    <property type="project" value="UniProtKB-SubCell"/>
</dbReference>
<evidence type="ECO:0000256" key="1">
    <source>
        <dbReference type="ARBA" id="ARBA00004442"/>
    </source>
</evidence>
<dbReference type="AlphaFoldDB" id="A0A4R0Q617"/>
<accession>A0A4R0Q617</accession>
<keyword evidence="4" id="KW-0472">Membrane</keyword>
<dbReference type="PROSITE" id="PS51257">
    <property type="entry name" value="PROKAR_LIPOPROTEIN"/>
    <property type="match status" value="1"/>
</dbReference>
<evidence type="ECO:0000313" key="8">
    <source>
        <dbReference type="EMBL" id="TCD28629.1"/>
    </source>
</evidence>
<keyword evidence="9" id="KW-1185">Reference proteome</keyword>
<sequence length="472" mass="52202">MKSQHKKPLHIYFALFTGLTLAMGSCKKFVEIPPPVNQLTAATVFSSDATASAAIAGIYSRLSQSGFIQAITPYAAMYADETVNYEPGNQGEFALSQLTRISSPALNTNFWNLGYQYIYFANAAIGELNTGSGVSPALKANLTGEAKFIRAYLYLNLSSLFGDVPLITDTRYQSNATFPRSPKAQVMQFIIEDLKEAVELLGEQTGGEKVRANRYAAMALLARAYLYNGEWALAQQSANAVIESKKYTMLTDPSKVFLKNSSEAILQLYPTQTNQNTPDGLTFLPATAAEQPKYVITPALLSAFEPADLRKSAWIASRIFLGQSYAYPAKYRVINTSVLSEYLMVLRLAEQYLIRGEARIQLGDIENGIADLNVIRKRARPAPAPTLPNPVPDLSGSISKAEALLAMEKERQTELMCEMGHRWLDLQRTGRADKILKAVKPDTWTATAILWPIPEEQLRLNPFLEQNPGYNK</sequence>
<comment type="caution">
    <text evidence="8">The sequence shown here is derived from an EMBL/GenBank/DDBJ whole genome shotgun (WGS) entry which is preliminary data.</text>
</comment>
<feature type="domain" description="SusD-like N-terminal" evidence="7">
    <location>
        <begin position="104"/>
        <end position="226"/>
    </location>
</feature>
<proteinExistence type="inferred from homology"/>